<feature type="region of interest" description="Disordered" evidence="12">
    <location>
        <begin position="436"/>
        <end position="471"/>
    </location>
</feature>
<feature type="compositionally biased region" description="Gly residues" evidence="12">
    <location>
        <begin position="460"/>
        <end position="471"/>
    </location>
</feature>
<dbReference type="EMBL" id="NIVC01000620">
    <property type="protein sequence ID" value="PAA79695.1"/>
    <property type="molecule type" value="Genomic_DNA"/>
</dbReference>
<evidence type="ECO:0000259" key="13">
    <source>
        <dbReference type="PROSITE" id="PS50114"/>
    </source>
</evidence>
<evidence type="ECO:0000256" key="2">
    <source>
        <dbReference type="ARBA" id="ARBA00022723"/>
    </source>
</evidence>
<keyword evidence="2" id="KW-0479">Metal-binding</keyword>
<comment type="subcellular location">
    <subcellularLocation>
        <location evidence="1">Nucleus</location>
    </subcellularLocation>
</comment>
<evidence type="ECO:0000256" key="4">
    <source>
        <dbReference type="ARBA" id="ARBA00022771"/>
    </source>
</evidence>
<feature type="compositionally biased region" description="Low complexity" evidence="12">
    <location>
        <begin position="554"/>
        <end position="580"/>
    </location>
</feature>
<feature type="domain" description="GATA-type" evidence="13">
    <location>
        <begin position="392"/>
        <end position="445"/>
    </location>
</feature>
<keyword evidence="15" id="KW-1185">Reference proteome</keyword>
<reference evidence="14 15" key="1">
    <citation type="submission" date="2017-06" db="EMBL/GenBank/DDBJ databases">
        <title>A platform for efficient transgenesis in Macrostomum lignano, a flatworm model organism for stem cell research.</title>
        <authorList>
            <person name="Berezikov E."/>
        </authorList>
    </citation>
    <scope>NUCLEOTIDE SEQUENCE [LARGE SCALE GENOMIC DNA]</scope>
    <source>
        <strain evidence="14">DV1</strain>
        <tissue evidence="14">Whole organism</tissue>
    </source>
</reference>
<proteinExistence type="predicted"/>
<dbReference type="PRINTS" id="PR00619">
    <property type="entry name" value="GATAZNFINGER"/>
</dbReference>
<dbReference type="GO" id="GO:0008270">
    <property type="term" value="F:zinc ion binding"/>
    <property type="evidence" value="ECO:0007669"/>
    <property type="project" value="UniProtKB-KW"/>
</dbReference>
<dbReference type="Proteomes" id="UP000215902">
    <property type="component" value="Unassembled WGS sequence"/>
</dbReference>
<dbReference type="GO" id="GO:0045944">
    <property type="term" value="P:positive regulation of transcription by RNA polymerase II"/>
    <property type="evidence" value="ECO:0007669"/>
    <property type="project" value="TreeGrafter"/>
</dbReference>
<dbReference type="FunFam" id="3.30.50.10:FF:000032">
    <property type="entry name" value="Transcription factor GATA-3"/>
    <property type="match status" value="1"/>
</dbReference>
<dbReference type="PROSITE" id="PS00344">
    <property type="entry name" value="GATA_ZN_FINGER_1"/>
    <property type="match status" value="2"/>
</dbReference>
<dbReference type="GO" id="GO:0000978">
    <property type="term" value="F:RNA polymerase II cis-regulatory region sequence-specific DNA binding"/>
    <property type="evidence" value="ECO:0007669"/>
    <property type="project" value="TreeGrafter"/>
</dbReference>
<feature type="domain" description="GATA-type" evidence="13">
    <location>
        <begin position="338"/>
        <end position="392"/>
    </location>
</feature>
<keyword evidence="9" id="KW-0804">Transcription</keyword>
<keyword evidence="3" id="KW-0677">Repeat</keyword>
<keyword evidence="7" id="KW-0238">DNA-binding</keyword>
<dbReference type="AlphaFoldDB" id="A0A267G0R7"/>
<dbReference type="SMART" id="SM00401">
    <property type="entry name" value="ZnF_GATA"/>
    <property type="match status" value="2"/>
</dbReference>
<dbReference type="FunFam" id="3.30.50.10:FF:000001">
    <property type="entry name" value="GATA transcription factor (GATAd)"/>
    <property type="match status" value="1"/>
</dbReference>
<organism evidence="14 15">
    <name type="scientific">Macrostomum lignano</name>
    <dbReference type="NCBI Taxonomy" id="282301"/>
    <lineage>
        <taxon>Eukaryota</taxon>
        <taxon>Metazoa</taxon>
        <taxon>Spiralia</taxon>
        <taxon>Lophotrochozoa</taxon>
        <taxon>Platyhelminthes</taxon>
        <taxon>Rhabditophora</taxon>
        <taxon>Macrostomorpha</taxon>
        <taxon>Macrostomida</taxon>
        <taxon>Macrostomidae</taxon>
        <taxon>Macrostomum</taxon>
    </lineage>
</organism>
<accession>A0A267G0R7</accession>
<evidence type="ECO:0000256" key="6">
    <source>
        <dbReference type="ARBA" id="ARBA00023015"/>
    </source>
</evidence>
<evidence type="ECO:0000256" key="3">
    <source>
        <dbReference type="ARBA" id="ARBA00022737"/>
    </source>
</evidence>
<evidence type="ECO:0000256" key="11">
    <source>
        <dbReference type="PROSITE-ProRule" id="PRU00094"/>
    </source>
</evidence>
<evidence type="ECO:0000256" key="10">
    <source>
        <dbReference type="ARBA" id="ARBA00023242"/>
    </source>
</evidence>
<feature type="region of interest" description="Disordered" evidence="12">
    <location>
        <begin position="293"/>
        <end position="342"/>
    </location>
</feature>
<dbReference type="SUPFAM" id="SSF57716">
    <property type="entry name" value="Glucocorticoid receptor-like (DNA-binding domain)"/>
    <property type="match status" value="2"/>
</dbReference>
<dbReference type="PANTHER" id="PTHR10071:SF281">
    <property type="entry name" value="BOX A-BINDING FACTOR-RELATED"/>
    <property type="match status" value="1"/>
</dbReference>
<keyword evidence="5" id="KW-0862">Zinc</keyword>
<dbReference type="GO" id="GO:0000981">
    <property type="term" value="F:DNA-binding transcription factor activity, RNA polymerase II-specific"/>
    <property type="evidence" value="ECO:0007669"/>
    <property type="project" value="TreeGrafter"/>
</dbReference>
<evidence type="ECO:0000313" key="15">
    <source>
        <dbReference type="Proteomes" id="UP000215902"/>
    </source>
</evidence>
<name>A0A267G0R7_9PLAT</name>
<dbReference type="InterPro" id="IPR013088">
    <property type="entry name" value="Znf_NHR/GATA"/>
</dbReference>
<dbReference type="CDD" id="cd00202">
    <property type="entry name" value="ZnF_GATA"/>
    <property type="match status" value="2"/>
</dbReference>
<dbReference type="Pfam" id="PF00320">
    <property type="entry name" value="GATA"/>
    <property type="match status" value="2"/>
</dbReference>
<feature type="compositionally biased region" description="Low complexity" evidence="12">
    <location>
        <begin position="254"/>
        <end position="269"/>
    </location>
</feature>
<keyword evidence="4 11" id="KW-0863">Zinc-finger</keyword>
<dbReference type="OrthoDB" id="515401at2759"/>
<dbReference type="InterPro" id="IPR000679">
    <property type="entry name" value="Znf_GATA"/>
</dbReference>
<keyword evidence="8" id="KW-0010">Activator</keyword>
<evidence type="ECO:0000256" key="1">
    <source>
        <dbReference type="ARBA" id="ARBA00004123"/>
    </source>
</evidence>
<dbReference type="STRING" id="282301.A0A267G0R7"/>
<gene>
    <name evidence="14" type="ORF">BOX15_Mlig030871g2</name>
</gene>
<evidence type="ECO:0000256" key="7">
    <source>
        <dbReference type="ARBA" id="ARBA00023125"/>
    </source>
</evidence>
<evidence type="ECO:0000256" key="8">
    <source>
        <dbReference type="ARBA" id="ARBA00023159"/>
    </source>
</evidence>
<feature type="compositionally biased region" description="Basic residues" evidence="12">
    <location>
        <begin position="445"/>
        <end position="459"/>
    </location>
</feature>
<dbReference type="GO" id="GO:0005634">
    <property type="term" value="C:nucleus"/>
    <property type="evidence" value="ECO:0007669"/>
    <property type="project" value="UniProtKB-SubCell"/>
</dbReference>
<feature type="compositionally biased region" description="Acidic residues" evidence="12">
    <location>
        <begin position="210"/>
        <end position="220"/>
    </location>
</feature>
<keyword evidence="6" id="KW-0805">Transcription regulation</keyword>
<keyword evidence="10" id="KW-0539">Nucleus</keyword>
<dbReference type="PROSITE" id="PS50114">
    <property type="entry name" value="GATA_ZN_FINGER_2"/>
    <property type="match status" value="2"/>
</dbReference>
<feature type="compositionally biased region" description="Basic and acidic residues" evidence="12">
    <location>
        <begin position="181"/>
        <end position="198"/>
    </location>
</feature>
<evidence type="ECO:0000256" key="12">
    <source>
        <dbReference type="SAM" id="MobiDB-lite"/>
    </source>
</evidence>
<dbReference type="GO" id="GO:0000122">
    <property type="term" value="P:negative regulation of transcription by RNA polymerase II"/>
    <property type="evidence" value="ECO:0007669"/>
    <property type="project" value="TreeGrafter"/>
</dbReference>
<dbReference type="Gene3D" id="3.30.50.10">
    <property type="entry name" value="Erythroid Transcription Factor GATA-1, subunit A"/>
    <property type="match status" value="2"/>
</dbReference>
<feature type="region of interest" description="Disordered" evidence="12">
    <location>
        <begin position="548"/>
        <end position="583"/>
    </location>
</feature>
<feature type="region of interest" description="Disordered" evidence="12">
    <location>
        <begin position="134"/>
        <end position="222"/>
    </location>
</feature>
<comment type="caution">
    <text evidence="14">The sequence shown here is derived from an EMBL/GenBank/DDBJ whole genome shotgun (WGS) entry which is preliminary data.</text>
</comment>
<dbReference type="InterPro" id="IPR039355">
    <property type="entry name" value="Transcription_factor_GATA"/>
</dbReference>
<evidence type="ECO:0000256" key="5">
    <source>
        <dbReference type="ARBA" id="ARBA00022833"/>
    </source>
</evidence>
<evidence type="ECO:0000313" key="14">
    <source>
        <dbReference type="EMBL" id="PAA79695.1"/>
    </source>
</evidence>
<dbReference type="PANTHER" id="PTHR10071">
    <property type="entry name" value="TRANSCRIPTION FACTOR GATA FAMILY MEMBER"/>
    <property type="match status" value="1"/>
</dbReference>
<evidence type="ECO:0000256" key="9">
    <source>
        <dbReference type="ARBA" id="ARBA00023163"/>
    </source>
</evidence>
<dbReference type="GO" id="GO:0045165">
    <property type="term" value="P:cell fate commitment"/>
    <property type="evidence" value="ECO:0007669"/>
    <property type="project" value="TreeGrafter"/>
</dbReference>
<protein>
    <recommendedName>
        <fullName evidence="13">GATA-type domain-containing protein</fullName>
    </recommendedName>
</protein>
<feature type="region of interest" description="Disordered" evidence="12">
    <location>
        <begin position="254"/>
        <end position="273"/>
    </location>
</feature>
<sequence>MLTAANFTAFGPIPMLVAPAPSSLFYSADHQQYNRSSAQRFAWMSAQQQQQQQQPQQQQHHQWFSQHGLGHQHYQQQVQQQQLPFATAGTPETPPATIPVSVGFINTSNSGNNCNSSSYLQHAAYQSFLNGVSGSASSTGISVKGEPPEGLSLPLSRSQNSAALHEEASAVDLLNNQSGSNDHETTAATDDRRRRSSTEDPGDVTSGVPEEQDEREDPDDVSCYHDGASAAVAAASAQQSLAWAAAAAAAAASQQHQQHQQQQQQQQQQMLQTPLPHHQINGQHLLLPEQQQELQLQQQQHQEHHQTPQNQILPPLPPPASRQTSTGKKSGGGGGSAATEGRECVNCGATSTPLWRRDGAGHYLCNACGLYQKMNGSARPLVKPKRRLTTTRRVGIICSNCNTTSTTLWRRNGNGEPVCNACGLYYKLHSVNRPVSMKKDGIQTRNRRLSQKSKKRRRSGGGVGPIPGGGGGLISAGSMSIVGADFSHHHHHHHHQFMDSHQSATDYLHKFGAALSVGPPTASVIPAASAYYWHGAYGRAAAAAAAASGQTVTPHHQQQQHHQFQQYPQSQPHQLHQQQHSPMGYGLQTPPAPGLMAADHSSVAAAAYMSQHPAAHPYPTNLTI</sequence>